<accession>A0ABY7S230</accession>
<proteinExistence type="predicted"/>
<sequence length="240" mass="27872">MKIFNKQRFQLMNGKQFQKYLVYAIGEIILVIIGILFALGINNWNQKNQLETANLELHKKVLVQLDKDIAYINDFQKDLDTLGQTYRKVLGREYDKSMVNDNGVLSTVLFQVTTLSLDRHLTNLIDNSELDDSKASQELIELNGNFKLYLKNIQDIEDIIFTKITANLEHIEKTQDWYTELITDFVCRNDCINYLLKDEGHKSRIASLRFLYVSGYGEIVEEFKNDLQSSKTDLEALISE</sequence>
<name>A0ABY7S230_9FLAO</name>
<evidence type="ECO:0000313" key="3">
    <source>
        <dbReference type="Proteomes" id="UP001202717"/>
    </source>
</evidence>
<keyword evidence="1" id="KW-1133">Transmembrane helix</keyword>
<reference evidence="2 3" key="1">
    <citation type="submission" date="2023-01" db="EMBL/GenBank/DDBJ databases">
        <title>Psychroserpens ponticola sp. nov., isolated from seawater.</title>
        <authorList>
            <person name="Kristyanto S."/>
            <person name="Jung J."/>
            <person name="Kim J.M."/>
            <person name="Jeon C.O."/>
        </authorList>
    </citation>
    <scope>NUCLEOTIDE SEQUENCE [LARGE SCALE GENOMIC DNA]</scope>
    <source>
        <strain evidence="2 3">MSW6</strain>
    </source>
</reference>
<dbReference type="EMBL" id="CP116221">
    <property type="protein sequence ID" value="WCO03193.1"/>
    <property type="molecule type" value="Genomic_DNA"/>
</dbReference>
<feature type="transmembrane region" description="Helical" evidence="1">
    <location>
        <begin position="20"/>
        <end position="41"/>
    </location>
</feature>
<gene>
    <name evidence="2" type="ORF">MUN68_006770</name>
</gene>
<keyword evidence="1" id="KW-0472">Membrane</keyword>
<evidence type="ECO:0000256" key="1">
    <source>
        <dbReference type="SAM" id="Phobius"/>
    </source>
</evidence>
<organism evidence="2 3">
    <name type="scientific">Psychroserpens ponticola</name>
    <dbReference type="NCBI Taxonomy" id="2932268"/>
    <lineage>
        <taxon>Bacteria</taxon>
        <taxon>Pseudomonadati</taxon>
        <taxon>Bacteroidota</taxon>
        <taxon>Flavobacteriia</taxon>
        <taxon>Flavobacteriales</taxon>
        <taxon>Flavobacteriaceae</taxon>
        <taxon>Psychroserpens</taxon>
    </lineage>
</organism>
<dbReference type="RefSeq" id="WP_249994222.1">
    <property type="nucleotide sequence ID" value="NZ_CP116221.1"/>
</dbReference>
<keyword evidence="3" id="KW-1185">Reference proteome</keyword>
<dbReference type="Proteomes" id="UP001202717">
    <property type="component" value="Chromosome"/>
</dbReference>
<keyword evidence="1" id="KW-0812">Transmembrane</keyword>
<evidence type="ECO:0000313" key="2">
    <source>
        <dbReference type="EMBL" id="WCO03193.1"/>
    </source>
</evidence>
<protein>
    <submittedName>
        <fullName evidence="2">Uncharacterized protein</fullName>
    </submittedName>
</protein>